<dbReference type="GO" id="GO:0016811">
    <property type="term" value="F:hydrolase activity, acting on carbon-nitrogen (but not peptide) bonds, in linear amides"/>
    <property type="evidence" value="ECO:0007669"/>
    <property type="project" value="TreeGrafter"/>
</dbReference>
<evidence type="ECO:0000256" key="5">
    <source>
        <dbReference type="ARBA" id="ARBA00024029"/>
    </source>
</evidence>
<dbReference type="GO" id="GO:0046872">
    <property type="term" value="F:metal ion binding"/>
    <property type="evidence" value="ECO:0007669"/>
    <property type="project" value="UniProtKB-KW"/>
</dbReference>
<comment type="caution">
    <text evidence="6">The sequence shown here is derived from an EMBL/GenBank/DDBJ whole genome shotgun (WGS) entry which is preliminary data.</text>
</comment>
<evidence type="ECO:0000313" key="6">
    <source>
        <dbReference type="EMBL" id="MBB3931752.1"/>
    </source>
</evidence>
<dbReference type="PANTHER" id="PTHR35005:SF1">
    <property type="entry name" value="2-AMINO-5-FORMYLAMINO-6-RIBOSYLAMINOPYRIMIDIN-4(3H)-ONE 5'-MONOPHOSPHATE DEFORMYLASE"/>
    <property type="match status" value="1"/>
</dbReference>
<dbReference type="Gene3D" id="3.40.50.10310">
    <property type="entry name" value="Creatininase"/>
    <property type="match status" value="1"/>
</dbReference>
<keyword evidence="4" id="KW-0862">Zinc</keyword>
<dbReference type="SUPFAM" id="SSF102215">
    <property type="entry name" value="Creatininase"/>
    <property type="match status" value="1"/>
</dbReference>
<dbReference type="AlphaFoldDB" id="A0A840AQ51"/>
<comment type="cofactor">
    <cofactor evidence="1">
        <name>Zn(2+)</name>
        <dbReference type="ChEBI" id="CHEBI:29105"/>
    </cofactor>
</comment>
<keyword evidence="7" id="KW-1185">Reference proteome</keyword>
<evidence type="ECO:0000313" key="7">
    <source>
        <dbReference type="Proteomes" id="UP000553963"/>
    </source>
</evidence>
<dbReference type="GO" id="GO:0009231">
    <property type="term" value="P:riboflavin biosynthetic process"/>
    <property type="evidence" value="ECO:0007669"/>
    <property type="project" value="TreeGrafter"/>
</dbReference>
<dbReference type="Proteomes" id="UP000553963">
    <property type="component" value="Unassembled WGS sequence"/>
</dbReference>
<reference evidence="6 7" key="1">
    <citation type="submission" date="2020-08" db="EMBL/GenBank/DDBJ databases">
        <title>Genomic Encyclopedia of Type Strains, Phase IV (KMG-IV): sequencing the most valuable type-strain genomes for metagenomic binning, comparative biology and taxonomic classification.</title>
        <authorList>
            <person name="Goeker M."/>
        </authorList>
    </citation>
    <scope>NUCLEOTIDE SEQUENCE [LARGE SCALE GENOMIC DNA]</scope>
    <source>
        <strain evidence="6 7">DSM 25966</strain>
    </source>
</reference>
<dbReference type="PANTHER" id="PTHR35005">
    <property type="entry name" value="3-DEHYDRO-SCYLLO-INOSOSE HYDROLASE"/>
    <property type="match status" value="1"/>
</dbReference>
<evidence type="ECO:0000256" key="3">
    <source>
        <dbReference type="ARBA" id="ARBA00022801"/>
    </source>
</evidence>
<gene>
    <name evidence="6" type="ORF">GGR25_002802</name>
</gene>
<organism evidence="6 7">
    <name type="scientific">Kaistia hirudinis</name>
    <dbReference type="NCBI Taxonomy" id="1293440"/>
    <lineage>
        <taxon>Bacteria</taxon>
        <taxon>Pseudomonadati</taxon>
        <taxon>Pseudomonadota</taxon>
        <taxon>Alphaproteobacteria</taxon>
        <taxon>Hyphomicrobiales</taxon>
        <taxon>Kaistiaceae</taxon>
        <taxon>Kaistia</taxon>
    </lineage>
</organism>
<protein>
    <submittedName>
        <fullName evidence="6">Creatinine amidohydrolase</fullName>
        <ecNumber evidence="6">3.5.2.10</ecNumber>
    </submittedName>
</protein>
<dbReference type="RefSeq" id="WP_183399360.1">
    <property type="nucleotide sequence ID" value="NZ_JACIDS010000003.1"/>
</dbReference>
<dbReference type="EMBL" id="JACIDS010000003">
    <property type="protein sequence ID" value="MBB3931752.1"/>
    <property type="molecule type" value="Genomic_DNA"/>
</dbReference>
<name>A0A840AQ51_9HYPH</name>
<proteinExistence type="inferred from homology"/>
<evidence type="ECO:0000256" key="4">
    <source>
        <dbReference type="ARBA" id="ARBA00022833"/>
    </source>
</evidence>
<sequence>MTDRYLEAVRARLPEIRDFVAREPFAILPVGSTEQHGPHLPTGTDTMIAETMALETAKLSRGLVLPALPLGYAWVWRDVPGTLTLRFDTYMQVIRDVAESLDRWGIKALYVISGHGSNPQPLKHALRELIHDRYGIHMLYGMYGGLKEMTAEADSKPWADDFHAEEIETSLMLAIAPDLVRMDLAAPDYPPVPPDYGKSELSMGHIMRSGVFGDPTPATAEKGRRWIGLGAARSAALWTGFLARHGLISQEDQGEQQ</sequence>
<dbReference type="InterPro" id="IPR024087">
    <property type="entry name" value="Creatininase-like_sf"/>
</dbReference>
<evidence type="ECO:0000256" key="1">
    <source>
        <dbReference type="ARBA" id="ARBA00001947"/>
    </source>
</evidence>
<keyword evidence="2" id="KW-0479">Metal-binding</keyword>
<comment type="similarity">
    <text evidence="5">Belongs to the creatininase superfamily.</text>
</comment>
<evidence type="ECO:0000256" key="2">
    <source>
        <dbReference type="ARBA" id="ARBA00022723"/>
    </source>
</evidence>
<dbReference type="InterPro" id="IPR003785">
    <property type="entry name" value="Creatininase/forma_Hydrolase"/>
</dbReference>
<dbReference type="EC" id="3.5.2.10" evidence="6"/>
<dbReference type="Pfam" id="PF02633">
    <property type="entry name" value="Creatininase"/>
    <property type="match status" value="1"/>
</dbReference>
<accession>A0A840AQ51</accession>
<keyword evidence="3 6" id="KW-0378">Hydrolase</keyword>
<dbReference type="GO" id="GO:0047789">
    <property type="term" value="F:creatininase activity"/>
    <property type="evidence" value="ECO:0007669"/>
    <property type="project" value="UniProtKB-EC"/>
</dbReference>